<gene>
    <name evidence="3" type="ORF">ACEZDJ_36830</name>
</gene>
<feature type="domain" description="Mycothiol-dependent maleylpyruvate isomerase metal-binding" evidence="2">
    <location>
        <begin position="8"/>
        <end position="132"/>
    </location>
</feature>
<evidence type="ECO:0000259" key="2">
    <source>
        <dbReference type="Pfam" id="PF11716"/>
    </source>
</evidence>
<evidence type="ECO:0000313" key="3">
    <source>
        <dbReference type="EMBL" id="MFC1406865.1"/>
    </source>
</evidence>
<comment type="caution">
    <text evidence="3">The sequence shown here is derived from an EMBL/GenBank/DDBJ whole genome shotgun (WGS) entry which is preliminary data.</text>
</comment>
<keyword evidence="4" id="KW-1185">Reference proteome</keyword>
<accession>A0ABV6UZG8</accession>
<dbReference type="InterPro" id="IPR024344">
    <property type="entry name" value="MDMPI_metal-binding"/>
</dbReference>
<dbReference type="EMBL" id="JBHEZZ010000035">
    <property type="protein sequence ID" value="MFC1406865.1"/>
    <property type="molecule type" value="Genomic_DNA"/>
</dbReference>
<dbReference type="NCBIfam" id="TIGR03086">
    <property type="entry name" value="TIGR03086 family metal-binding protein"/>
    <property type="match status" value="1"/>
</dbReference>
<reference evidence="3 4" key="1">
    <citation type="submission" date="2024-09" db="EMBL/GenBank/DDBJ databases">
        <authorList>
            <person name="Lee S.D."/>
        </authorList>
    </citation>
    <scope>NUCLEOTIDE SEQUENCE [LARGE SCALE GENOMIC DNA]</scope>
    <source>
        <strain evidence="3 4">N1-5</strain>
    </source>
</reference>
<dbReference type="NCBIfam" id="TIGR03083">
    <property type="entry name" value="maleylpyruvate isomerase family mycothiol-dependent enzyme"/>
    <property type="match status" value="1"/>
</dbReference>
<sequence>MTTTWDLLTEAHQALRTAVMGIPADGWGRPTPAEAWNVTQVLQHAAGDQRAYASALTGGPKPTEDPFAPSGELGATPAEVLEPALAATVAAFGTVDSPDTEVAVPLPPFKLPAGVAVAAAALDAAVHAWDIAVATGQLSPLSPGLALALRPAADALVEPLRGFAFAPAIEPAIDADEADSLLNFLGRRADWKA</sequence>
<dbReference type="InterPro" id="IPR034660">
    <property type="entry name" value="DinB/YfiT-like"/>
</dbReference>
<dbReference type="InterPro" id="IPR017517">
    <property type="entry name" value="Maleyloyr_isom"/>
</dbReference>
<evidence type="ECO:0000256" key="1">
    <source>
        <dbReference type="SAM" id="MobiDB-lite"/>
    </source>
</evidence>
<dbReference type="Gene3D" id="1.20.120.450">
    <property type="entry name" value="dinb family like domain"/>
    <property type="match status" value="1"/>
</dbReference>
<protein>
    <submittedName>
        <fullName evidence="3">TIGR03086 family metal-binding protein</fullName>
    </submittedName>
</protein>
<name>A0ABV6UZG8_9ACTN</name>
<feature type="region of interest" description="Disordered" evidence="1">
    <location>
        <begin position="53"/>
        <end position="74"/>
    </location>
</feature>
<evidence type="ECO:0000313" key="4">
    <source>
        <dbReference type="Proteomes" id="UP001592528"/>
    </source>
</evidence>
<dbReference type="SUPFAM" id="SSF109854">
    <property type="entry name" value="DinB/YfiT-like putative metalloenzymes"/>
    <property type="match status" value="1"/>
</dbReference>
<dbReference type="InterPro" id="IPR017520">
    <property type="entry name" value="CHP03086"/>
</dbReference>
<dbReference type="Pfam" id="PF11716">
    <property type="entry name" value="MDMPI_N"/>
    <property type="match status" value="1"/>
</dbReference>
<dbReference type="Proteomes" id="UP001592528">
    <property type="component" value="Unassembled WGS sequence"/>
</dbReference>
<organism evidence="3 4">
    <name type="scientific">Streptacidiphilus cavernicola</name>
    <dbReference type="NCBI Taxonomy" id="3342716"/>
    <lineage>
        <taxon>Bacteria</taxon>
        <taxon>Bacillati</taxon>
        <taxon>Actinomycetota</taxon>
        <taxon>Actinomycetes</taxon>
        <taxon>Kitasatosporales</taxon>
        <taxon>Streptomycetaceae</taxon>
        <taxon>Streptacidiphilus</taxon>
    </lineage>
</organism>
<proteinExistence type="predicted"/>
<dbReference type="RefSeq" id="WP_030258690.1">
    <property type="nucleotide sequence ID" value="NZ_JBHEZZ010000035.1"/>
</dbReference>